<protein>
    <submittedName>
        <fullName evidence="1">Uncharacterized protein</fullName>
    </submittedName>
</protein>
<name>A6DT03_9BACT</name>
<keyword evidence="2" id="KW-1185">Reference proteome</keyword>
<evidence type="ECO:0000313" key="1">
    <source>
        <dbReference type="EMBL" id="EDM25178.1"/>
    </source>
</evidence>
<dbReference type="EMBL" id="ABCK01000034">
    <property type="protein sequence ID" value="EDM25178.1"/>
    <property type="molecule type" value="Genomic_DNA"/>
</dbReference>
<proteinExistence type="predicted"/>
<dbReference type="AlphaFoldDB" id="A6DT03"/>
<dbReference type="Proteomes" id="UP000004947">
    <property type="component" value="Unassembled WGS sequence"/>
</dbReference>
<evidence type="ECO:0000313" key="2">
    <source>
        <dbReference type="Proteomes" id="UP000004947"/>
    </source>
</evidence>
<reference evidence="1 2" key="1">
    <citation type="journal article" date="2010" name="J. Bacteriol.">
        <title>Genome sequence of Lentisphaera araneosa HTCC2155T, the type species of the order Lentisphaerales in the phylum Lentisphaerae.</title>
        <authorList>
            <person name="Thrash J.C."/>
            <person name="Cho J.C."/>
            <person name="Vergin K.L."/>
            <person name="Morris R.M."/>
            <person name="Giovannoni S.J."/>
        </authorList>
    </citation>
    <scope>NUCLEOTIDE SEQUENCE [LARGE SCALE GENOMIC DNA]</scope>
    <source>
        <strain evidence="1 2">HTCC2155</strain>
    </source>
</reference>
<feature type="non-terminal residue" evidence="1">
    <location>
        <position position="1"/>
    </location>
</feature>
<sequence length="37" mass="3520">TGGAAEAHKSGGKANVLGGDGHVEAAAARLTQSDSDL</sequence>
<organism evidence="1 2">
    <name type="scientific">Lentisphaera araneosa HTCC2155</name>
    <dbReference type="NCBI Taxonomy" id="313628"/>
    <lineage>
        <taxon>Bacteria</taxon>
        <taxon>Pseudomonadati</taxon>
        <taxon>Lentisphaerota</taxon>
        <taxon>Lentisphaeria</taxon>
        <taxon>Lentisphaerales</taxon>
        <taxon>Lentisphaeraceae</taxon>
        <taxon>Lentisphaera</taxon>
    </lineage>
</organism>
<comment type="caution">
    <text evidence="1">The sequence shown here is derived from an EMBL/GenBank/DDBJ whole genome shotgun (WGS) entry which is preliminary data.</text>
</comment>
<gene>
    <name evidence="1" type="ORF">LNTAR_03079</name>
</gene>
<accession>A6DT03</accession>